<feature type="region of interest" description="Disordered" evidence="2">
    <location>
        <begin position="384"/>
        <end position="431"/>
    </location>
</feature>
<evidence type="ECO:0000313" key="4">
    <source>
        <dbReference type="Proteomes" id="UP001377567"/>
    </source>
</evidence>
<proteinExistence type="predicted"/>
<accession>A0AAV5RXD1</accession>
<feature type="compositionally biased region" description="Polar residues" evidence="2">
    <location>
        <begin position="391"/>
        <end position="409"/>
    </location>
</feature>
<sequence>MSELAEMRKTLQSFAKALDEMDQRLELLEKAGDSVIAQEKVDIQAASEAFTGLKEELANTEMKTDDIIGEILADEAQNAKYQSQIKARLDSQDNQIAQMTQALLQLQNNGNIVNEDPISQDRVRLATIKRNIPNLIVDANDPQLVGNQKRFTDITPVYPTDHVLTPDTNHETQILLIQNTLLSKHVAFQDWGVYLRSMCDATISHKLVLTDATPPSWPQALLLLFNDIDFFMRSVSSLQKLEHYMPTVGQPFSEYFQQLFALAFQVTEFSCLPSLCAQIVKAIQYDFPIVWPTEFVNQVTDLPAFQTFLRTAIPATAIYRGLKDTPVPTTDSNALFGIQTDDHSSYAEKYYCHQCSCTKCTGNHFGLIRGYCTNCSCNNCSSRKQADHSTSDTQTSHFRLNRTSVSKSVPNPYDSDEPYVDPDFPPGNEIFSAYASNPAVSPTTARSESAPNVAFQQISLDQRQSLSTM</sequence>
<evidence type="ECO:0000256" key="2">
    <source>
        <dbReference type="SAM" id="MobiDB-lite"/>
    </source>
</evidence>
<name>A0AAV5RXD1_MAUHU</name>
<evidence type="ECO:0000313" key="3">
    <source>
        <dbReference type="EMBL" id="GMM55821.1"/>
    </source>
</evidence>
<gene>
    <name evidence="3" type="ORF">DAKH74_024370</name>
</gene>
<dbReference type="AlphaFoldDB" id="A0AAV5RXD1"/>
<feature type="coiled-coil region" evidence="1">
    <location>
        <begin position="4"/>
        <end position="63"/>
    </location>
</feature>
<comment type="caution">
    <text evidence="3">The sequence shown here is derived from an EMBL/GenBank/DDBJ whole genome shotgun (WGS) entry which is preliminary data.</text>
</comment>
<organism evidence="3 4">
    <name type="scientific">Maudiozyma humilis</name>
    <name type="common">Sour dough yeast</name>
    <name type="synonym">Kazachstania humilis</name>
    <dbReference type="NCBI Taxonomy" id="51915"/>
    <lineage>
        <taxon>Eukaryota</taxon>
        <taxon>Fungi</taxon>
        <taxon>Dikarya</taxon>
        <taxon>Ascomycota</taxon>
        <taxon>Saccharomycotina</taxon>
        <taxon>Saccharomycetes</taxon>
        <taxon>Saccharomycetales</taxon>
        <taxon>Saccharomycetaceae</taxon>
        <taxon>Maudiozyma</taxon>
    </lineage>
</organism>
<evidence type="ECO:0000256" key="1">
    <source>
        <dbReference type="SAM" id="Coils"/>
    </source>
</evidence>
<keyword evidence="4" id="KW-1185">Reference proteome</keyword>
<keyword evidence="1" id="KW-0175">Coiled coil</keyword>
<reference evidence="3 4" key="1">
    <citation type="journal article" date="2023" name="Elife">
        <title>Identification of key yeast species and microbe-microbe interactions impacting larval growth of Drosophila in the wild.</title>
        <authorList>
            <person name="Mure A."/>
            <person name="Sugiura Y."/>
            <person name="Maeda R."/>
            <person name="Honda K."/>
            <person name="Sakurai N."/>
            <person name="Takahashi Y."/>
            <person name="Watada M."/>
            <person name="Katoh T."/>
            <person name="Gotoh A."/>
            <person name="Gotoh Y."/>
            <person name="Taniguchi I."/>
            <person name="Nakamura K."/>
            <person name="Hayashi T."/>
            <person name="Katayama T."/>
            <person name="Uemura T."/>
            <person name="Hattori Y."/>
        </authorList>
    </citation>
    <scope>NUCLEOTIDE SEQUENCE [LARGE SCALE GENOMIC DNA]</scope>
    <source>
        <strain evidence="3 4">KH-74</strain>
    </source>
</reference>
<dbReference type="Proteomes" id="UP001377567">
    <property type="component" value="Unassembled WGS sequence"/>
</dbReference>
<protein>
    <submittedName>
        <fullName evidence="3">Uncharacterized protein</fullName>
    </submittedName>
</protein>
<dbReference type="EMBL" id="BTGD01000006">
    <property type="protein sequence ID" value="GMM55821.1"/>
    <property type="molecule type" value="Genomic_DNA"/>
</dbReference>